<feature type="compositionally biased region" description="Basic residues" evidence="1">
    <location>
        <begin position="541"/>
        <end position="550"/>
    </location>
</feature>
<protein>
    <submittedName>
        <fullName evidence="2">Uncharacterized protein</fullName>
    </submittedName>
</protein>
<evidence type="ECO:0000313" key="3">
    <source>
        <dbReference type="Proteomes" id="UP000765509"/>
    </source>
</evidence>
<gene>
    <name evidence="2" type="ORF">O181_117078</name>
</gene>
<keyword evidence="3" id="KW-1185">Reference proteome</keyword>
<feature type="region of interest" description="Disordered" evidence="1">
    <location>
        <begin position="450"/>
        <end position="479"/>
    </location>
</feature>
<feature type="compositionally biased region" description="Basic and acidic residues" evidence="1">
    <location>
        <begin position="450"/>
        <end position="463"/>
    </location>
</feature>
<evidence type="ECO:0000313" key="2">
    <source>
        <dbReference type="EMBL" id="MBW0577363.1"/>
    </source>
</evidence>
<comment type="caution">
    <text evidence="2">The sequence shown here is derived from an EMBL/GenBank/DDBJ whole genome shotgun (WGS) entry which is preliminary data.</text>
</comment>
<evidence type="ECO:0000256" key="1">
    <source>
        <dbReference type="SAM" id="MobiDB-lite"/>
    </source>
</evidence>
<feature type="region of interest" description="Disordered" evidence="1">
    <location>
        <begin position="422"/>
        <end position="441"/>
    </location>
</feature>
<dbReference type="Proteomes" id="UP000765509">
    <property type="component" value="Unassembled WGS sequence"/>
</dbReference>
<reference evidence="2" key="1">
    <citation type="submission" date="2021-03" db="EMBL/GenBank/DDBJ databases">
        <title>Draft genome sequence of rust myrtle Austropuccinia psidii MF-1, a brazilian biotype.</title>
        <authorList>
            <person name="Quecine M.C."/>
            <person name="Pachon D.M.R."/>
            <person name="Bonatelli M.L."/>
            <person name="Correr F.H."/>
            <person name="Franceschini L.M."/>
            <person name="Leite T.F."/>
            <person name="Margarido G.R.A."/>
            <person name="Almeida C.A."/>
            <person name="Ferrarezi J.A."/>
            <person name="Labate C.A."/>
        </authorList>
    </citation>
    <scope>NUCLEOTIDE SEQUENCE</scope>
    <source>
        <strain evidence="2">MF-1</strain>
    </source>
</reference>
<dbReference type="EMBL" id="AVOT02100441">
    <property type="protein sequence ID" value="MBW0577363.1"/>
    <property type="molecule type" value="Genomic_DNA"/>
</dbReference>
<proteinExistence type="predicted"/>
<dbReference type="OrthoDB" id="2507294at2759"/>
<name>A0A9Q3K9I4_9BASI</name>
<feature type="region of interest" description="Disordered" evidence="1">
    <location>
        <begin position="513"/>
        <end position="550"/>
    </location>
</feature>
<organism evidence="2 3">
    <name type="scientific">Austropuccinia psidii MF-1</name>
    <dbReference type="NCBI Taxonomy" id="1389203"/>
    <lineage>
        <taxon>Eukaryota</taxon>
        <taxon>Fungi</taxon>
        <taxon>Dikarya</taxon>
        <taxon>Basidiomycota</taxon>
        <taxon>Pucciniomycotina</taxon>
        <taxon>Pucciniomycetes</taxon>
        <taxon>Pucciniales</taxon>
        <taxon>Sphaerophragmiaceae</taxon>
        <taxon>Austropuccinia</taxon>
    </lineage>
</organism>
<dbReference type="Gene3D" id="1.20.5.300">
    <property type="match status" value="1"/>
</dbReference>
<dbReference type="AlphaFoldDB" id="A0A9Q3K9I4"/>
<sequence length="550" mass="64396">MTGNPTRIPSGFKPLRHQQISDQESPYFPIQERKMIIGQQQYFFQPEAERVRSYDPEIVGPVARITKKQQSAVNTSNAASSPMIRNDISTQMKHSVVIPESTMSSNTLWLQFSQFVEQTQKEFERLHESISRLQEVYTLQTKTIHTLQEDYTELYKASEDTKRRLNQVLEEQNHCKRDREYVDQDIDKLFNYCQKMKPQTQGHVSGNTPYHQEDIKPDSLLVNKARSPSQYQDGENMSYTEKEALKQLPEASSWPKFSGTEDYDHMELIDYSDVLFTDVPSIQDYWITARLNTAFKGHASIWYTQMKEIHGRRNWPWWRSQIIQEYRNDTWIWQKIISFGNDRYKVNKYPYDWCLRQSKMLRVIDPHITTEMRNHKLLTKLPGYLENAVKCRCSKDSTLDEISTTLQEVRIRTSIGRYNNHSTGGFINCESPNHYAENSPKDREEIFAREKETRKDQEGHESDSDSVGNGWGDNSYSEPNPHEEYLVEFKKHGIEEIGSVHSQRRKLMTKHLDGLKHKPADGEGMTTRKLLTQGHMSHANTSKKRGKSHQ</sequence>
<accession>A0A9Q3K9I4</accession>